<dbReference type="SUPFAM" id="SSF50037">
    <property type="entry name" value="C-terminal domain of transcriptional repressors"/>
    <property type="match status" value="1"/>
</dbReference>
<keyword evidence="2 6" id="KW-0547">Nucleotide-binding</keyword>
<keyword evidence="6" id="KW-0238">DNA-binding</keyword>
<keyword evidence="6" id="KW-0804">Transcription</keyword>
<evidence type="ECO:0000256" key="1">
    <source>
        <dbReference type="ARBA" id="ARBA00022598"/>
    </source>
</evidence>
<comment type="caution">
    <text evidence="8">The sequence shown here is derived from an EMBL/GenBank/DDBJ whole genome shotgun (WGS) entry which is preliminary data.</text>
</comment>
<evidence type="ECO:0000256" key="5">
    <source>
        <dbReference type="ARBA" id="ARBA00047846"/>
    </source>
</evidence>
<keyword evidence="9" id="KW-1185">Reference proteome</keyword>
<dbReference type="Gene3D" id="3.30.930.10">
    <property type="entry name" value="Bira Bifunctional Protein, Domain 2"/>
    <property type="match status" value="1"/>
</dbReference>
<organism evidence="8 9">
    <name type="scientific">Candidatus Thiodiazotropha endoloripes</name>
    <dbReference type="NCBI Taxonomy" id="1818881"/>
    <lineage>
        <taxon>Bacteria</taxon>
        <taxon>Pseudomonadati</taxon>
        <taxon>Pseudomonadota</taxon>
        <taxon>Gammaproteobacteria</taxon>
        <taxon>Chromatiales</taxon>
        <taxon>Sedimenticolaceae</taxon>
        <taxon>Candidatus Thiodiazotropha</taxon>
    </lineage>
</organism>
<feature type="DNA-binding region" description="H-T-H motif" evidence="6">
    <location>
        <begin position="19"/>
        <end position="38"/>
    </location>
</feature>
<dbReference type="GO" id="GO:0003677">
    <property type="term" value="F:DNA binding"/>
    <property type="evidence" value="ECO:0007669"/>
    <property type="project" value="UniProtKB-UniRule"/>
</dbReference>
<proteinExistence type="inferred from homology"/>
<dbReference type="CDD" id="cd16442">
    <property type="entry name" value="BPL"/>
    <property type="match status" value="1"/>
</dbReference>
<dbReference type="EC" id="6.3.4.15" evidence="6"/>
<dbReference type="PANTHER" id="PTHR12835">
    <property type="entry name" value="BIOTIN PROTEIN LIGASE"/>
    <property type="match status" value="1"/>
</dbReference>
<keyword evidence="6" id="KW-0805">Transcription regulation</keyword>
<dbReference type="InterPro" id="IPR008988">
    <property type="entry name" value="Transcriptional_repressor_C"/>
</dbReference>
<dbReference type="PANTHER" id="PTHR12835:SF5">
    <property type="entry name" value="BIOTIN--PROTEIN LIGASE"/>
    <property type="match status" value="1"/>
</dbReference>
<evidence type="ECO:0000313" key="8">
    <source>
        <dbReference type="EMBL" id="ODB96389.1"/>
    </source>
</evidence>
<name>A0A1E2UNW3_9GAMM</name>
<comment type="caution">
    <text evidence="6">Lacks conserved residue(s) required for the propagation of feature annotation.</text>
</comment>
<dbReference type="GO" id="GO:0006355">
    <property type="term" value="P:regulation of DNA-templated transcription"/>
    <property type="evidence" value="ECO:0007669"/>
    <property type="project" value="UniProtKB-UniRule"/>
</dbReference>
<keyword evidence="1 6" id="KW-0436">Ligase</keyword>
<dbReference type="STRING" id="1818881.A3196_06235"/>
<dbReference type="GO" id="GO:0005737">
    <property type="term" value="C:cytoplasm"/>
    <property type="evidence" value="ECO:0007669"/>
    <property type="project" value="TreeGrafter"/>
</dbReference>
<dbReference type="InterPro" id="IPR030855">
    <property type="entry name" value="Bifunct_BirA"/>
</dbReference>
<dbReference type="NCBIfam" id="NF008847">
    <property type="entry name" value="PRK11886.1-2"/>
    <property type="match status" value="1"/>
</dbReference>
<keyword evidence="6" id="KW-0678">Repressor</keyword>
<dbReference type="HAMAP" id="MF_00978">
    <property type="entry name" value="Bifunct_BirA"/>
    <property type="match status" value="1"/>
</dbReference>
<evidence type="ECO:0000256" key="2">
    <source>
        <dbReference type="ARBA" id="ARBA00022741"/>
    </source>
</evidence>
<dbReference type="InterPro" id="IPR036390">
    <property type="entry name" value="WH_DNA-bd_sf"/>
</dbReference>
<protein>
    <recommendedName>
        <fullName evidence="6">Bifunctional ligase/repressor BirA</fullName>
    </recommendedName>
    <alternativeName>
        <fullName evidence="6">Biotin operon repressor</fullName>
    </alternativeName>
    <alternativeName>
        <fullName evidence="6">Biotin--[acetyl-CoA-carboxylase] ligase</fullName>
        <ecNumber evidence="6">6.3.4.15</ecNumber>
    </alternativeName>
    <alternativeName>
        <fullName evidence="6">Biotin--protein ligase</fullName>
    </alternativeName>
    <alternativeName>
        <fullName evidence="6">Biotin-[acetyl-CoA carboxylase] synthetase</fullName>
    </alternativeName>
</protein>
<dbReference type="NCBIfam" id="TIGR00121">
    <property type="entry name" value="birA_ligase"/>
    <property type="match status" value="1"/>
</dbReference>
<accession>A0A1E2UNW3</accession>
<dbReference type="AlphaFoldDB" id="A0A1E2UNW3"/>
<evidence type="ECO:0000256" key="4">
    <source>
        <dbReference type="ARBA" id="ARBA00023267"/>
    </source>
</evidence>
<evidence type="ECO:0000256" key="6">
    <source>
        <dbReference type="HAMAP-Rule" id="MF_00978"/>
    </source>
</evidence>
<feature type="binding site" evidence="6">
    <location>
        <begin position="92"/>
        <end position="94"/>
    </location>
    <ligand>
        <name>biotin</name>
        <dbReference type="ChEBI" id="CHEBI:57586"/>
    </ligand>
</feature>
<dbReference type="Pfam" id="PF02237">
    <property type="entry name" value="BPL_C"/>
    <property type="match status" value="1"/>
</dbReference>
<feature type="binding site" evidence="6">
    <location>
        <position position="116"/>
    </location>
    <ligand>
        <name>biotin</name>
        <dbReference type="ChEBI" id="CHEBI:57586"/>
    </ligand>
</feature>
<feature type="binding site" evidence="6">
    <location>
        <position position="187"/>
    </location>
    <ligand>
        <name>biotin</name>
        <dbReference type="ChEBI" id="CHEBI:57586"/>
    </ligand>
</feature>
<dbReference type="Pfam" id="PF08279">
    <property type="entry name" value="HTH_11"/>
    <property type="match status" value="1"/>
</dbReference>
<dbReference type="EMBL" id="LVJZ01000003">
    <property type="protein sequence ID" value="ODB96389.1"/>
    <property type="molecule type" value="Genomic_DNA"/>
</dbReference>
<dbReference type="SUPFAM" id="SSF46785">
    <property type="entry name" value="Winged helix' DNA-binding domain"/>
    <property type="match status" value="1"/>
</dbReference>
<dbReference type="InterPro" id="IPR045864">
    <property type="entry name" value="aa-tRNA-synth_II/BPL/LPL"/>
</dbReference>
<sequence>MAEEILLINKMADGRFHSGQELGEMLGISRAGVWKKLQKIKDKYGLQVDAVKGRGYRLQEPLDLLDRDSIEKVFSQLGIEPPPVELHTTIDSTNAWLMQKAALGIKSGTVCLAEQQTGGKGRHGRQWVSPFGRNLYYSMLLRFDLAPAQVAGLSLTSAIAVLRLLRQMNCHQAGLKWPNDVLWQGRKLAGLLLQVSGESSGPSQVVIGVGLNLGMGQYGEGIDQPWADLRQIPHVQPFNRNELAARLTAHLRDVAEQYLQQGLAGFTDEWHEYDLYLGKQVVISSASNMHTGIHMGIDETGGIRIETEGGIRTFHAGEVSLRGNQNDVSRS</sequence>
<evidence type="ECO:0000256" key="3">
    <source>
        <dbReference type="ARBA" id="ARBA00022840"/>
    </source>
</evidence>
<dbReference type="GO" id="GO:0004077">
    <property type="term" value="F:biotin--[biotin carboxyl-carrier protein] ligase activity"/>
    <property type="evidence" value="ECO:0007669"/>
    <property type="project" value="UniProtKB-UniRule"/>
</dbReference>
<dbReference type="Pfam" id="PF03099">
    <property type="entry name" value="BPL_LplA_LipB"/>
    <property type="match status" value="1"/>
</dbReference>
<dbReference type="InterPro" id="IPR013196">
    <property type="entry name" value="HTH_11"/>
</dbReference>
<evidence type="ECO:0000313" key="9">
    <source>
        <dbReference type="Proteomes" id="UP000094849"/>
    </source>
</evidence>
<dbReference type="PROSITE" id="PS51733">
    <property type="entry name" value="BPL_LPL_CATALYTIC"/>
    <property type="match status" value="1"/>
</dbReference>
<keyword evidence="4 6" id="KW-0092">Biotin</keyword>
<gene>
    <name evidence="6" type="primary">birA</name>
    <name evidence="8" type="ORF">A3196_06235</name>
</gene>
<comment type="catalytic activity">
    <reaction evidence="5 6">
        <text>biotin + L-lysyl-[protein] + ATP = N(6)-biotinyl-L-lysyl-[protein] + AMP + diphosphate + H(+)</text>
        <dbReference type="Rhea" id="RHEA:11756"/>
        <dbReference type="Rhea" id="RHEA-COMP:9752"/>
        <dbReference type="Rhea" id="RHEA-COMP:10505"/>
        <dbReference type="ChEBI" id="CHEBI:15378"/>
        <dbReference type="ChEBI" id="CHEBI:29969"/>
        <dbReference type="ChEBI" id="CHEBI:30616"/>
        <dbReference type="ChEBI" id="CHEBI:33019"/>
        <dbReference type="ChEBI" id="CHEBI:57586"/>
        <dbReference type="ChEBI" id="CHEBI:83144"/>
        <dbReference type="ChEBI" id="CHEBI:456215"/>
        <dbReference type="EC" id="6.3.4.15"/>
    </reaction>
</comment>
<dbReference type="Proteomes" id="UP000094849">
    <property type="component" value="Unassembled WGS sequence"/>
</dbReference>
<dbReference type="RefSeq" id="WP_069024262.1">
    <property type="nucleotide sequence ID" value="NZ_LVJZ01000003.1"/>
</dbReference>
<dbReference type="SUPFAM" id="SSF55681">
    <property type="entry name" value="Class II aaRS and biotin synthetases"/>
    <property type="match status" value="1"/>
</dbReference>
<comment type="function">
    <text evidence="6">Acts both as a biotin--[acetyl-CoA-carboxylase] ligase and a biotin-operon repressor. In the presence of ATP, BirA activates biotin to form the BirA-biotinyl-5'-adenylate (BirA-bio-5'-AMP or holoBirA) complex. HoloBirA can either transfer the biotinyl moiety to the biotin carboxyl carrier protein (BCCP) subunit of acetyl-CoA carboxylase, or bind to the biotin operator site and inhibit transcription of the operon.</text>
</comment>
<dbReference type="InterPro" id="IPR036388">
    <property type="entry name" value="WH-like_DNA-bd_sf"/>
</dbReference>
<comment type="similarity">
    <text evidence="6">Belongs to the biotin--protein ligase family.</text>
</comment>
<dbReference type="InterPro" id="IPR004143">
    <property type="entry name" value="BPL_LPL_catalytic"/>
</dbReference>
<feature type="domain" description="BPL/LPL catalytic" evidence="7">
    <location>
        <begin position="68"/>
        <end position="259"/>
    </location>
</feature>
<dbReference type="InterPro" id="IPR003142">
    <property type="entry name" value="BPL_C"/>
</dbReference>
<dbReference type="Gene3D" id="1.10.10.10">
    <property type="entry name" value="Winged helix-like DNA-binding domain superfamily/Winged helix DNA-binding domain"/>
    <property type="match status" value="1"/>
</dbReference>
<dbReference type="Gene3D" id="2.30.30.100">
    <property type="match status" value="1"/>
</dbReference>
<keyword evidence="3 6" id="KW-0067">ATP-binding</keyword>
<dbReference type="GO" id="GO:0005524">
    <property type="term" value="F:ATP binding"/>
    <property type="evidence" value="ECO:0007669"/>
    <property type="project" value="UniProtKB-UniRule"/>
</dbReference>
<evidence type="ECO:0000259" key="7">
    <source>
        <dbReference type="PROSITE" id="PS51733"/>
    </source>
</evidence>
<dbReference type="InterPro" id="IPR004408">
    <property type="entry name" value="Biotin_CoA_COase_ligase"/>
</dbReference>
<reference evidence="8 9" key="1">
    <citation type="submission" date="2016-03" db="EMBL/GenBank/DDBJ databases">
        <title>Chemosynthetic sulphur-oxidizing symbionts of marine invertebrate animals are capable of nitrogen fixation.</title>
        <authorList>
            <person name="Petersen J.M."/>
            <person name="Kemper A."/>
            <person name="Gruber-Vodicka H."/>
            <person name="Cardini U."/>
            <person name="Geest Mvander."/>
            <person name="Kleiner M."/>
            <person name="Bulgheresi S."/>
            <person name="Fussmann M."/>
            <person name="Herbold C."/>
            <person name="Seah B.K.B."/>
            <person name="Antony C.Paul."/>
            <person name="Liu D."/>
            <person name="Belitz A."/>
            <person name="Weber M."/>
        </authorList>
    </citation>
    <scope>NUCLEOTIDE SEQUENCE [LARGE SCALE GENOMIC DNA]</scope>
    <source>
        <strain evidence="8">G_D</strain>
    </source>
</reference>